<dbReference type="EMBL" id="LBXO01000060">
    <property type="protein sequence ID" value="KKR31459.1"/>
    <property type="molecule type" value="Genomic_DNA"/>
</dbReference>
<evidence type="ECO:0000256" key="1">
    <source>
        <dbReference type="SAM" id="MobiDB-lite"/>
    </source>
</evidence>
<evidence type="ECO:0000313" key="2">
    <source>
        <dbReference type="EMBL" id="KKR31459.1"/>
    </source>
</evidence>
<sequence length="118" mass="13079">MKESYREELVHNGAINRDVKYVPENVQKALDIEKKAISRRTFLKGMLVGGAAIATGAVFNAFDKQDKALEQEKLNAKEQENKSNHPTAEEVTIPQIKTAPNRNDGKPGVGGYDKDIKI</sequence>
<dbReference type="PROSITE" id="PS51318">
    <property type="entry name" value="TAT"/>
    <property type="match status" value="1"/>
</dbReference>
<evidence type="ECO:0000313" key="3">
    <source>
        <dbReference type="Proteomes" id="UP000034137"/>
    </source>
</evidence>
<gene>
    <name evidence="2" type="ORF">UT64_C0060G0002</name>
</gene>
<dbReference type="AlphaFoldDB" id="A0A0G0PTE9"/>
<name>A0A0G0PTE9_9BACT</name>
<dbReference type="NCBIfam" id="TIGR01409">
    <property type="entry name" value="TAT_signal_seq"/>
    <property type="match status" value="1"/>
</dbReference>
<feature type="compositionally biased region" description="Basic and acidic residues" evidence="1">
    <location>
        <begin position="74"/>
        <end position="83"/>
    </location>
</feature>
<feature type="region of interest" description="Disordered" evidence="1">
    <location>
        <begin position="74"/>
        <end position="118"/>
    </location>
</feature>
<comment type="caution">
    <text evidence="2">The sequence shown here is derived from an EMBL/GenBank/DDBJ whole genome shotgun (WGS) entry which is preliminary data.</text>
</comment>
<dbReference type="InterPro" id="IPR006311">
    <property type="entry name" value="TAT_signal"/>
</dbReference>
<organism evidence="2 3">
    <name type="scientific">Candidatus Falkowbacteria bacterium GW2011_GWF2_39_8</name>
    <dbReference type="NCBI Taxonomy" id="1618642"/>
    <lineage>
        <taxon>Bacteria</taxon>
        <taxon>Candidatus Falkowiibacteriota</taxon>
    </lineage>
</organism>
<dbReference type="Pfam" id="PF10518">
    <property type="entry name" value="TAT_signal"/>
    <property type="match status" value="1"/>
</dbReference>
<accession>A0A0G0PTE9</accession>
<dbReference type="Proteomes" id="UP000034137">
    <property type="component" value="Unassembled WGS sequence"/>
</dbReference>
<proteinExistence type="predicted"/>
<dbReference type="InterPro" id="IPR019546">
    <property type="entry name" value="TAT_signal_bac_arc"/>
</dbReference>
<reference evidence="2 3" key="1">
    <citation type="journal article" date="2015" name="Nature">
        <title>rRNA introns, odd ribosomes, and small enigmatic genomes across a large radiation of phyla.</title>
        <authorList>
            <person name="Brown C.T."/>
            <person name="Hug L.A."/>
            <person name="Thomas B.C."/>
            <person name="Sharon I."/>
            <person name="Castelle C.J."/>
            <person name="Singh A."/>
            <person name="Wilkins M.J."/>
            <person name="Williams K.H."/>
            <person name="Banfield J.F."/>
        </authorList>
    </citation>
    <scope>NUCLEOTIDE SEQUENCE [LARGE SCALE GENOMIC DNA]</scope>
</reference>
<protein>
    <submittedName>
        <fullName evidence="2">Uncharacterized protein</fullName>
    </submittedName>
</protein>